<evidence type="ECO:0000256" key="10">
    <source>
        <dbReference type="ARBA" id="ARBA00023145"/>
    </source>
</evidence>
<comment type="function">
    <text evidence="2">Secreted tripeptidyl-peptidase which degrades proteins at acidic pHs and is involved in virulence.</text>
</comment>
<sequence>MAPRELKLPIRIAISQRNVENGHKHLMDISDPASPNFGKHWTPQRVHDFFSPSQRTVQTVRNWLSSSGIEIQRHKVAGSRGSIQFEASVEEAERLLGTRYDVWENKETGALTISCDHYHIPAYLQDYIDFITPTTSLNAPDGAKGSSKNHTKQAVPKMQQRLRNVSFLTAEQGNPSTNASFESECADFMTPQCLRNLYGIPSDLAATEGNDLGIFESGDTYDQEDLDLFFSALSTNVPNGIHPELQSIGGAMAPVPIIRGGGESLLDLDIAYPLIYPQGIKLFQTLDSPTVSSIGIYSSFDIFLDALDASFCSYKNGNDPKIDRIYHSRGHNTTKLCGTYAPTNVISLSYGLAEAYYPRKYEERQCFEYLKLGLQGTSIIFASGDNGTVARAGQSGCLSSARDNPTFPASCPWVTSVGATQLVTKNKTAPQQQQHEIAVHPQNRYTFSSGGGFSNIFPRPAYQDLHVGTFLDGSTRNTSLFDPTGRGFPDLAANGWNIATVVQGYWSLSAGTSASAPLFASMVSRIVGERLAAGKGALGFLNPVLYANPHVFRDVVGGYNLGCGAKVAFNATSGWDPVTGLGTPDYERLRCLLLGLP</sequence>
<dbReference type="InterPro" id="IPR036852">
    <property type="entry name" value="Peptidase_S8/S53_dom_sf"/>
</dbReference>
<evidence type="ECO:0000259" key="12">
    <source>
        <dbReference type="PROSITE" id="PS51695"/>
    </source>
</evidence>
<evidence type="ECO:0000256" key="5">
    <source>
        <dbReference type="ARBA" id="ARBA00022670"/>
    </source>
</evidence>
<evidence type="ECO:0000313" key="13">
    <source>
        <dbReference type="EMBL" id="CAF9906693.1"/>
    </source>
</evidence>
<evidence type="ECO:0000256" key="11">
    <source>
        <dbReference type="PROSITE-ProRule" id="PRU01032"/>
    </source>
</evidence>
<dbReference type="GO" id="GO:0006508">
    <property type="term" value="P:proteolysis"/>
    <property type="evidence" value="ECO:0007669"/>
    <property type="project" value="UniProtKB-KW"/>
</dbReference>
<proteinExistence type="predicted"/>
<protein>
    <recommendedName>
        <fullName evidence="4">tripeptidyl-peptidase II</fullName>
        <ecNumber evidence="4">3.4.14.10</ecNumber>
    </recommendedName>
</protein>
<gene>
    <name evidence="13" type="ORF">GOMPHAMPRED_004878</name>
</gene>
<dbReference type="OrthoDB" id="409122at2759"/>
<dbReference type="GO" id="GO:0004252">
    <property type="term" value="F:serine-type endopeptidase activity"/>
    <property type="evidence" value="ECO:0007669"/>
    <property type="project" value="UniProtKB-UniRule"/>
</dbReference>
<feature type="binding site" evidence="11">
    <location>
        <position position="574"/>
    </location>
    <ligand>
        <name>Ca(2+)</name>
        <dbReference type="ChEBI" id="CHEBI:29108"/>
    </ligand>
</feature>
<comment type="caution">
    <text evidence="13">The sequence shown here is derived from an EMBL/GenBank/DDBJ whole genome shotgun (WGS) entry which is preliminary data.</text>
</comment>
<dbReference type="InterPro" id="IPR030400">
    <property type="entry name" value="Sedolisin_dom"/>
</dbReference>
<dbReference type="Pfam" id="PF09286">
    <property type="entry name" value="Pro-kuma_activ"/>
    <property type="match status" value="1"/>
</dbReference>
<feature type="active site" description="Charge relay system" evidence="11">
    <location>
        <position position="513"/>
    </location>
</feature>
<comment type="subcellular location">
    <subcellularLocation>
        <location evidence="3">Secreted</location>
        <location evidence="3">Extracellular space</location>
    </subcellularLocation>
</comment>
<organism evidence="13 14">
    <name type="scientific">Gomphillus americanus</name>
    <dbReference type="NCBI Taxonomy" id="1940652"/>
    <lineage>
        <taxon>Eukaryota</taxon>
        <taxon>Fungi</taxon>
        <taxon>Dikarya</taxon>
        <taxon>Ascomycota</taxon>
        <taxon>Pezizomycotina</taxon>
        <taxon>Lecanoromycetes</taxon>
        <taxon>OSLEUM clade</taxon>
        <taxon>Ostropomycetidae</taxon>
        <taxon>Ostropales</taxon>
        <taxon>Graphidaceae</taxon>
        <taxon>Gomphilloideae</taxon>
        <taxon>Gomphillus</taxon>
    </lineage>
</organism>
<name>A0A8H3EJV6_9LECA</name>
<evidence type="ECO:0000256" key="4">
    <source>
        <dbReference type="ARBA" id="ARBA00012462"/>
    </source>
</evidence>
<dbReference type="PANTHER" id="PTHR14218">
    <property type="entry name" value="PROTEASE S8 TRIPEPTIDYL PEPTIDASE I CLN2"/>
    <property type="match status" value="1"/>
</dbReference>
<comment type="catalytic activity">
    <reaction evidence="1">
        <text>Release of an N-terminal tripeptide from a polypeptide.</text>
        <dbReference type="EC" id="3.4.14.10"/>
    </reaction>
</comment>
<dbReference type="AlphaFoldDB" id="A0A8H3EJV6"/>
<evidence type="ECO:0000256" key="1">
    <source>
        <dbReference type="ARBA" id="ARBA00001910"/>
    </source>
</evidence>
<dbReference type="Gene3D" id="3.40.50.200">
    <property type="entry name" value="Peptidase S8/S53 domain"/>
    <property type="match status" value="1"/>
</dbReference>
<accession>A0A8H3EJV6</accession>
<dbReference type="SUPFAM" id="SSF54897">
    <property type="entry name" value="Protease propeptides/inhibitors"/>
    <property type="match status" value="1"/>
</dbReference>
<keyword evidence="5 11" id="KW-0645">Protease</keyword>
<dbReference type="PROSITE" id="PS51695">
    <property type="entry name" value="SEDOLISIN"/>
    <property type="match status" value="1"/>
</dbReference>
<feature type="binding site" evidence="11">
    <location>
        <position position="555"/>
    </location>
    <ligand>
        <name>Ca(2+)</name>
        <dbReference type="ChEBI" id="CHEBI:29108"/>
    </ligand>
</feature>
<dbReference type="Proteomes" id="UP000664169">
    <property type="component" value="Unassembled WGS sequence"/>
</dbReference>
<evidence type="ECO:0000313" key="14">
    <source>
        <dbReference type="Proteomes" id="UP000664169"/>
    </source>
</evidence>
<reference evidence="13" key="1">
    <citation type="submission" date="2021-03" db="EMBL/GenBank/DDBJ databases">
        <authorList>
            <person name="Tagirdzhanova G."/>
        </authorList>
    </citation>
    <scope>NUCLEOTIDE SEQUENCE</scope>
</reference>
<dbReference type="EMBL" id="CAJPDQ010000003">
    <property type="protein sequence ID" value="CAF9906693.1"/>
    <property type="molecule type" value="Genomic_DNA"/>
</dbReference>
<dbReference type="InterPro" id="IPR015366">
    <property type="entry name" value="S53_propep"/>
</dbReference>
<keyword evidence="8 11" id="KW-0720">Serine protease</keyword>
<evidence type="ECO:0000256" key="8">
    <source>
        <dbReference type="ARBA" id="ARBA00022825"/>
    </source>
</evidence>
<evidence type="ECO:0000256" key="3">
    <source>
        <dbReference type="ARBA" id="ARBA00004239"/>
    </source>
</evidence>
<comment type="cofactor">
    <cofactor evidence="11">
        <name>Ca(2+)</name>
        <dbReference type="ChEBI" id="CHEBI:29108"/>
    </cofactor>
    <text evidence="11">Binds 1 Ca(2+) ion per subunit.</text>
</comment>
<keyword evidence="7 11" id="KW-0378">Hydrolase</keyword>
<feature type="active site" description="Charge relay system" evidence="11">
    <location>
        <position position="267"/>
    </location>
</feature>
<dbReference type="CDD" id="cd04056">
    <property type="entry name" value="Peptidases_S53"/>
    <property type="match status" value="1"/>
</dbReference>
<dbReference type="GO" id="GO:0008240">
    <property type="term" value="F:tripeptidyl-peptidase activity"/>
    <property type="evidence" value="ECO:0007669"/>
    <property type="project" value="UniProtKB-EC"/>
</dbReference>
<keyword evidence="9 11" id="KW-0106">Calcium</keyword>
<feature type="binding site" evidence="11">
    <location>
        <position position="554"/>
    </location>
    <ligand>
        <name>Ca(2+)</name>
        <dbReference type="ChEBI" id="CHEBI:29108"/>
    </ligand>
</feature>
<feature type="active site" description="Charge relay system" evidence="11">
    <location>
        <position position="263"/>
    </location>
</feature>
<dbReference type="GO" id="GO:0046872">
    <property type="term" value="F:metal ion binding"/>
    <property type="evidence" value="ECO:0007669"/>
    <property type="project" value="UniProtKB-UniRule"/>
</dbReference>
<dbReference type="PANTHER" id="PTHR14218:SF19">
    <property type="entry name" value="SERINE PROTEASE AORO, PUTATIVE (AFU_ORTHOLOGUE AFUA_6G10250)-RELATED"/>
    <property type="match status" value="1"/>
</dbReference>
<dbReference type="SUPFAM" id="SSF52743">
    <property type="entry name" value="Subtilisin-like"/>
    <property type="match status" value="1"/>
</dbReference>
<evidence type="ECO:0000256" key="6">
    <source>
        <dbReference type="ARBA" id="ARBA00022723"/>
    </source>
</evidence>
<keyword evidence="14" id="KW-1185">Reference proteome</keyword>
<keyword evidence="10" id="KW-0865">Zymogen</keyword>
<dbReference type="Pfam" id="PF00082">
    <property type="entry name" value="Peptidase_S8"/>
    <property type="match status" value="1"/>
</dbReference>
<evidence type="ECO:0000256" key="2">
    <source>
        <dbReference type="ARBA" id="ARBA00002451"/>
    </source>
</evidence>
<dbReference type="EC" id="3.4.14.10" evidence="4"/>
<dbReference type="InterPro" id="IPR000209">
    <property type="entry name" value="Peptidase_S8/S53_dom"/>
</dbReference>
<feature type="binding site" evidence="11">
    <location>
        <position position="576"/>
    </location>
    <ligand>
        <name>Ca(2+)</name>
        <dbReference type="ChEBI" id="CHEBI:29108"/>
    </ligand>
</feature>
<dbReference type="CDD" id="cd11377">
    <property type="entry name" value="Pro-peptidase_S53"/>
    <property type="match status" value="1"/>
</dbReference>
<dbReference type="InterPro" id="IPR050819">
    <property type="entry name" value="Tripeptidyl-peptidase_I"/>
</dbReference>
<evidence type="ECO:0000256" key="7">
    <source>
        <dbReference type="ARBA" id="ARBA00022801"/>
    </source>
</evidence>
<feature type="domain" description="Peptidase S53" evidence="12">
    <location>
        <begin position="188"/>
        <end position="596"/>
    </location>
</feature>
<keyword evidence="6 11" id="KW-0479">Metal-binding</keyword>
<dbReference type="SMART" id="SM00944">
    <property type="entry name" value="Pro-kuma_activ"/>
    <property type="match status" value="1"/>
</dbReference>
<dbReference type="GO" id="GO:0005576">
    <property type="term" value="C:extracellular region"/>
    <property type="evidence" value="ECO:0007669"/>
    <property type="project" value="UniProtKB-SubCell"/>
</dbReference>
<evidence type="ECO:0000256" key="9">
    <source>
        <dbReference type="ARBA" id="ARBA00022837"/>
    </source>
</evidence>